<dbReference type="AlphaFoldDB" id="A0A1I7RWK7"/>
<dbReference type="WBParaSite" id="BXY_0512000.1">
    <property type="protein sequence ID" value="BXY_0512000.1"/>
    <property type="gene ID" value="BXY_0512000"/>
</dbReference>
<proteinExistence type="predicted"/>
<name>A0A1I7RWK7_BURXY</name>
<sequence length="176" mass="19857">MARTIFGLFFGPNKVAKSTVTACRCADRSVIRQTNIVQLRARAPANPFSKEMWPRIMMTFAFTSMVMLIEAAPHTAGRNAEDGEVVLMAAENPNARYLYMQPQEQVEPDWAEVFSQPDPRMEKRSVALSRLNFRPGKRSVPLATQADLVEQGIYRLNALQKRSVAISRKGFRPAKK</sequence>
<organism evidence="1 2">
    <name type="scientific">Bursaphelenchus xylophilus</name>
    <name type="common">Pinewood nematode worm</name>
    <name type="synonym">Aphelenchoides xylophilus</name>
    <dbReference type="NCBI Taxonomy" id="6326"/>
    <lineage>
        <taxon>Eukaryota</taxon>
        <taxon>Metazoa</taxon>
        <taxon>Ecdysozoa</taxon>
        <taxon>Nematoda</taxon>
        <taxon>Chromadorea</taxon>
        <taxon>Rhabditida</taxon>
        <taxon>Tylenchina</taxon>
        <taxon>Tylenchomorpha</taxon>
        <taxon>Aphelenchoidea</taxon>
        <taxon>Aphelenchoididae</taxon>
        <taxon>Bursaphelenchus</taxon>
    </lineage>
</organism>
<protein>
    <submittedName>
        <fullName evidence="2">DUF2846 domain-containing protein</fullName>
    </submittedName>
</protein>
<evidence type="ECO:0000313" key="1">
    <source>
        <dbReference type="Proteomes" id="UP000095284"/>
    </source>
</evidence>
<accession>A0A1I7RWK7</accession>
<dbReference type="Proteomes" id="UP000095284">
    <property type="component" value="Unplaced"/>
</dbReference>
<evidence type="ECO:0000313" key="2">
    <source>
        <dbReference type="WBParaSite" id="BXY_0512000.1"/>
    </source>
</evidence>
<reference evidence="2" key="1">
    <citation type="submission" date="2016-11" db="UniProtKB">
        <authorList>
            <consortium name="WormBaseParasite"/>
        </authorList>
    </citation>
    <scope>IDENTIFICATION</scope>
</reference>